<dbReference type="AlphaFoldDB" id="A0A1G4XXP1"/>
<dbReference type="RefSeq" id="WP_092802189.1">
    <property type="nucleotide sequence ID" value="NZ_FMUH01000002.1"/>
</dbReference>
<keyword evidence="4" id="KW-1185">Reference proteome</keyword>
<protein>
    <submittedName>
        <fullName evidence="3">Uncharacterized protein</fullName>
    </submittedName>
</protein>
<evidence type="ECO:0000256" key="1">
    <source>
        <dbReference type="SAM" id="MobiDB-lite"/>
    </source>
</evidence>
<keyword evidence="2" id="KW-1133">Transmembrane helix</keyword>
<proteinExistence type="predicted"/>
<dbReference type="STRING" id="1960309.SAMN03159343_1714"/>
<gene>
    <name evidence="3" type="ORF">SAMN03159343_1714</name>
</gene>
<dbReference type="EMBL" id="FMUH01000002">
    <property type="protein sequence ID" value="SCX45971.1"/>
    <property type="molecule type" value="Genomic_DNA"/>
</dbReference>
<feature type="region of interest" description="Disordered" evidence="1">
    <location>
        <begin position="1"/>
        <end position="24"/>
    </location>
</feature>
<evidence type="ECO:0000313" key="4">
    <source>
        <dbReference type="Proteomes" id="UP000198981"/>
    </source>
</evidence>
<feature type="transmembrane region" description="Helical" evidence="2">
    <location>
        <begin position="52"/>
        <end position="73"/>
    </location>
</feature>
<feature type="transmembrane region" description="Helical" evidence="2">
    <location>
        <begin position="27"/>
        <end position="46"/>
    </location>
</feature>
<organism evidence="3 4">
    <name type="scientific">Klenkia marina</name>
    <dbReference type="NCBI Taxonomy" id="1960309"/>
    <lineage>
        <taxon>Bacteria</taxon>
        <taxon>Bacillati</taxon>
        <taxon>Actinomycetota</taxon>
        <taxon>Actinomycetes</taxon>
        <taxon>Geodermatophilales</taxon>
        <taxon>Geodermatophilaceae</taxon>
        <taxon>Klenkia</taxon>
    </lineage>
</organism>
<reference evidence="4" key="1">
    <citation type="submission" date="2016-10" db="EMBL/GenBank/DDBJ databases">
        <authorList>
            <person name="Varghese N."/>
            <person name="Submissions S."/>
        </authorList>
    </citation>
    <scope>NUCLEOTIDE SEQUENCE [LARGE SCALE GENOMIC DNA]</scope>
    <source>
        <strain evidence="4">DSM 45722</strain>
    </source>
</reference>
<dbReference type="Proteomes" id="UP000198981">
    <property type="component" value="Unassembled WGS sequence"/>
</dbReference>
<keyword evidence="2" id="KW-0472">Membrane</keyword>
<keyword evidence="2" id="KW-0812">Transmembrane</keyword>
<accession>A0A1G4XXP1</accession>
<evidence type="ECO:0000256" key="2">
    <source>
        <dbReference type="SAM" id="Phobius"/>
    </source>
</evidence>
<evidence type="ECO:0000313" key="3">
    <source>
        <dbReference type="EMBL" id="SCX45971.1"/>
    </source>
</evidence>
<name>A0A1G4XXP1_9ACTN</name>
<sequence length="80" mass="8588">MTEPARDPAADDTPTPEEAPEPAKTPIWWTAVPVLVGAYAVYGLVQGDTGSIWPWGDVVILVVALALLAVVLAPRLKQRR</sequence>
<dbReference type="OrthoDB" id="5194551at2"/>